<proteinExistence type="inferred from homology"/>
<dbReference type="RefSeq" id="WP_104356114.1">
    <property type="nucleotide sequence ID" value="NZ_CP064338.1"/>
</dbReference>
<keyword evidence="3" id="KW-0996">Nickel insertion</keyword>
<evidence type="ECO:0000256" key="1">
    <source>
        <dbReference type="ARBA" id="ARBA00007177"/>
    </source>
</evidence>
<protein>
    <recommendedName>
        <fullName evidence="3">Urease accessory protein UreD</fullName>
    </recommendedName>
</protein>
<sequence length="281" mass="30533">MSWHGRLELRYRHDPEGRRTVGHDRHDGPLRVLASLHPEGPGVCHHVLVHPPGGIVGGDVLEIDVEVQAGAHALISTPGATRFYRSAGPTARQHLRARVASGARLEWLPLETIAYDGVRAVNAMRFELDDGAEMIGWDLLALGLPAAGEPLRRGRFEQQIELPGAWLERGLLDMDDPLSARLLASPLGWDGRSTLATLWFASGSAMTPARRDALLAAAREAIEAADATLAAGATSPDGRVVVLRALARRTEPAFALLADAWARWRQAAWARPACPPRVWRT</sequence>
<dbReference type="AlphaFoldDB" id="A0A2S5T8I4"/>
<evidence type="ECO:0000256" key="2">
    <source>
        <dbReference type="ARBA" id="ARBA00023186"/>
    </source>
</evidence>
<dbReference type="Proteomes" id="UP000239406">
    <property type="component" value="Unassembled WGS sequence"/>
</dbReference>
<gene>
    <name evidence="3" type="primary">ureD</name>
    <name evidence="4" type="ORF">C1702_02570</name>
</gene>
<dbReference type="PANTHER" id="PTHR33643:SF1">
    <property type="entry name" value="UREASE ACCESSORY PROTEIN D"/>
    <property type="match status" value="1"/>
</dbReference>
<dbReference type="GO" id="GO:0005737">
    <property type="term" value="C:cytoplasm"/>
    <property type="evidence" value="ECO:0007669"/>
    <property type="project" value="UniProtKB-SubCell"/>
</dbReference>
<keyword evidence="3" id="KW-0963">Cytoplasm</keyword>
<name>A0A2S5T8I4_9BURK</name>
<dbReference type="Pfam" id="PF01774">
    <property type="entry name" value="UreD"/>
    <property type="match status" value="1"/>
</dbReference>
<keyword evidence="2 3" id="KW-0143">Chaperone</keyword>
<dbReference type="InterPro" id="IPR002669">
    <property type="entry name" value="UreD"/>
</dbReference>
<keyword evidence="5" id="KW-1185">Reference proteome</keyword>
<reference evidence="4 5" key="1">
    <citation type="submission" date="2018-02" db="EMBL/GenBank/DDBJ databases">
        <title>Reclassifiation of [Polyangium] brachysporum DSM 7029 as Guopingzhaonella breviflexa gen. nov., sp. nov., a member of the family Comamonadaceae.</title>
        <authorList>
            <person name="Tang B."/>
        </authorList>
    </citation>
    <scope>NUCLEOTIDE SEQUENCE [LARGE SCALE GENOMIC DNA]</scope>
    <source>
        <strain evidence="4 5">DSM 15344</strain>
    </source>
</reference>
<dbReference type="PANTHER" id="PTHR33643">
    <property type="entry name" value="UREASE ACCESSORY PROTEIN D"/>
    <property type="match status" value="1"/>
</dbReference>
<dbReference type="EMBL" id="PSNY01000002">
    <property type="protein sequence ID" value="PPE71324.1"/>
    <property type="molecule type" value="Genomic_DNA"/>
</dbReference>
<evidence type="ECO:0000313" key="5">
    <source>
        <dbReference type="Proteomes" id="UP000239406"/>
    </source>
</evidence>
<organism evidence="4 5">
    <name type="scientific">Caldimonas thermodepolymerans</name>
    <dbReference type="NCBI Taxonomy" id="215580"/>
    <lineage>
        <taxon>Bacteria</taxon>
        <taxon>Pseudomonadati</taxon>
        <taxon>Pseudomonadota</taxon>
        <taxon>Betaproteobacteria</taxon>
        <taxon>Burkholderiales</taxon>
        <taxon>Sphaerotilaceae</taxon>
        <taxon>Caldimonas</taxon>
    </lineage>
</organism>
<comment type="function">
    <text evidence="3">Required for maturation of urease via the functional incorporation of the urease nickel metallocenter.</text>
</comment>
<dbReference type="HAMAP" id="MF_01384">
    <property type="entry name" value="UreD"/>
    <property type="match status" value="1"/>
</dbReference>
<comment type="subcellular location">
    <subcellularLocation>
        <location evidence="3">Cytoplasm</location>
    </subcellularLocation>
</comment>
<comment type="similarity">
    <text evidence="1 3">Belongs to the UreD family.</text>
</comment>
<accession>A0A2S5T8I4</accession>
<dbReference type="GO" id="GO:0016151">
    <property type="term" value="F:nickel cation binding"/>
    <property type="evidence" value="ECO:0007669"/>
    <property type="project" value="UniProtKB-UniRule"/>
</dbReference>
<comment type="caution">
    <text evidence="4">The sequence shown here is derived from an EMBL/GenBank/DDBJ whole genome shotgun (WGS) entry which is preliminary data.</text>
</comment>
<evidence type="ECO:0000256" key="3">
    <source>
        <dbReference type="HAMAP-Rule" id="MF_01384"/>
    </source>
</evidence>
<evidence type="ECO:0000313" key="4">
    <source>
        <dbReference type="EMBL" id="PPE71324.1"/>
    </source>
</evidence>
<comment type="subunit">
    <text evidence="3">UreD, UreF and UreG form a complex that acts as a GTP-hydrolysis-dependent molecular chaperone, activating the urease apoprotein by helping to assemble the nickel containing metallocenter of UreC. The UreE protein probably delivers the nickel.</text>
</comment>